<dbReference type="Pfam" id="PF00254">
    <property type="entry name" value="FKBP_C"/>
    <property type="match status" value="1"/>
</dbReference>
<dbReference type="Gene3D" id="3.10.50.40">
    <property type="match status" value="1"/>
</dbReference>
<keyword evidence="3 5" id="KW-0697">Rotamase</keyword>
<dbReference type="AlphaFoldDB" id="S8G2N4"/>
<feature type="signal peptide" evidence="6">
    <location>
        <begin position="1"/>
        <end position="20"/>
    </location>
</feature>
<evidence type="ECO:0000256" key="2">
    <source>
        <dbReference type="ARBA" id="ARBA00013194"/>
    </source>
</evidence>
<dbReference type="EMBL" id="KE504126">
    <property type="protein sequence ID" value="EPT04565.1"/>
    <property type="molecule type" value="Genomic_DNA"/>
</dbReference>
<dbReference type="PROSITE" id="PS50059">
    <property type="entry name" value="FKBP_PPIASE"/>
    <property type="match status" value="1"/>
</dbReference>
<dbReference type="HOGENOM" id="CLU_013615_8_2_1"/>
<evidence type="ECO:0000259" key="7">
    <source>
        <dbReference type="PROSITE" id="PS50059"/>
    </source>
</evidence>
<protein>
    <recommendedName>
        <fullName evidence="2 5">peptidylprolyl isomerase</fullName>
        <ecNumber evidence="2 5">5.2.1.8</ecNumber>
    </recommendedName>
</protein>
<dbReference type="PANTHER" id="PTHR45779:SF7">
    <property type="entry name" value="PEPTIDYLPROLYL ISOMERASE"/>
    <property type="match status" value="1"/>
</dbReference>
<reference evidence="8 9" key="1">
    <citation type="journal article" date="2012" name="Science">
        <title>The Paleozoic origin of enzymatic lignin decomposition reconstructed from 31 fungal genomes.</title>
        <authorList>
            <person name="Floudas D."/>
            <person name="Binder M."/>
            <person name="Riley R."/>
            <person name="Barry K."/>
            <person name="Blanchette R.A."/>
            <person name="Henrissat B."/>
            <person name="Martinez A.T."/>
            <person name="Otillar R."/>
            <person name="Spatafora J.W."/>
            <person name="Yadav J.S."/>
            <person name="Aerts A."/>
            <person name="Benoit I."/>
            <person name="Boyd A."/>
            <person name="Carlson A."/>
            <person name="Copeland A."/>
            <person name="Coutinho P.M."/>
            <person name="de Vries R.P."/>
            <person name="Ferreira P."/>
            <person name="Findley K."/>
            <person name="Foster B."/>
            <person name="Gaskell J."/>
            <person name="Glotzer D."/>
            <person name="Gorecki P."/>
            <person name="Heitman J."/>
            <person name="Hesse C."/>
            <person name="Hori C."/>
            <person name="Igarashi K."/>
            <person name="Jurgens J.A."/>
            <person name="Kallen N."/>
            <person name="Kersten P."/>
            <person name="Kohler A."/>
            <person name="Kuees U."/>
            <person name="Kumar T.K.A."/>
            <person name="Kuo A."/>
            <person name="LaButti K."/>
            <person name="Larrondo L.F."/>
            <person name="Lindquist E."/>
            <person name="Ling A."/>
            <person name="Lombard V."/>
            <person name="Lucas S."/>
            <person name="Lundell T."/>
            <person name="Martin R."/>
            <person name="McLaughlin D.J."/>
            <person name="Morgenstern I."/>
            <person name="Morin E."/>
            <person name="Murat C."/>
            <person name="Nagy L.G."/>
            <person name="Nolan M."/>
            <person name="Ohm R.A."/>
            <person name="Patyshakuliyeva A."/>
            <person name="Rokas A."/>
            <person name="Ruiz-Duenas F.J."/>
            <person name="Sabat G."/>
            <person name="Salamov A."/>
            <person name="Samejima M."/>
            <person name="Schmutz J."/>
            <person name="Slot J.C."/>
            <person name="St John F."/>
            <person name="Stenlid J."/>
            <person name="Sun H."/>
            <person name="Sun S."/>
            <person name="Syed K."/>
            <person name="Tsang A."/>
            <person name="Wiebenga A."/>
            <person name="Young D."/>
            <person name="Pisabarro A."/>
            <person name="Eastwood D.C."/>
            <person name="Martin F."/>
            <person name="Cullen D."/>
            <person name="Grigoriev I.V."/>
            <person name="Hibbett D.S."/>
        </authorList>
    </citation>
    <scope>NUCLEOTIDE SEQUENCE</scope>
    <source>
        <strain evidence="9">FP-58527</strain>
    </source>
</reference>
<dbReference type="eggNOG" id="KOG0549">
    <property type="taxonomic scope" value="Eukaryota"/>
</dbReference>
<evidence type="ECO:0000313" key="9">
    <source>
        <dbReference type="Proteomes" id="UP000015241"/>
    </source>
</evidence>
<keyword evidence="6" id="KW-0732">Signal</keyword>
<dbReference type="GO" id="GO:0003755">
    <property type="term" value="F:peptidyl-prolyl cis-trans isomerase activity"/>
    <property type="evidence" value="ECO:0007669"/>
    <property type="project" value="UniProtKB-KW"/>
</dbReference>
<evidence type="ECO:0000256" key="4">
    <source>
        <dbReference type="ARBA" id="ARBA00023235"/>
    </source>
</evidence>
<dbReference type="InterPro" id="IPR001179">
    <property type="entry name" value="PPIase_FKBP_dom"/>
</dbReference>
<accession>S8G2N4</accession>
<feature type="domain" description="PPIase FKBP-type" evidence="7">
    <location>
        <begin position="47"/>
        <end position="136"/>
    </location>
</feature>
<feature type="chain" id="PRO_5004552006" description="peptidylprolyl isomerase" evidence="6">
    <location>
        <begin position="21"/>
        <end position="144"/>
    </location>
</feature>
<comment type="catalytic activity">
    <reaction evidence="1 5">
        <text>[protein]-peptidylproline (omega=180) = [protein]-peptidylproline (omega=0)</text>
        <dbReference type="Rhea" id="RHEA:16237"/>
        <dbReference type="Rhea" id="RHEA-COMP:10747"/>
        <dbReference type="Rhea" id="RHEA-COMP:10748"/>
        <dbReference type="ChEBI" id="CHEBI:83833"/>
        <dbReference type="ChEBI" id="CHEBI:83834"/>
        <dbReference type="EC" id="5.2.1.8"/>
    </reaction>
</comment>
<organism evidence="8 9">
    <name type="scientific">Fomitopsis schrenkii</name>
    <name type="common">Brown rot fungus</name>
    <dbReference type="NCBI Taxonomy" id="2126942"/>
    <lineage>
        <taxon>Eukaryota</taxon>
        <taxon>Fungi</taxon>
        <taxon>Dikarya</taxon>
        <taxon>Basidiomycota</taxon>
        <taxon>Agaricomycotina</taxon>
        <taxon>Agaricomycetes</taxon>
        <taxon>Polyporales</taxon>
        <taxon>Fomitopsis</taxon>
    </lineage>
</organism>
<dbReference type="InterPro" id="IPR046357">
    <property type="entry name" value="PPIase_dom_sf"/>
</dbReference>
<keyword evidence="4 5" id="KW-0413">Isomerase</keyword>
<evidence type="ECO:0000313" key="8">
    <source>
        <dbReference type="EMBL" id="EPT04565.1"/>
    </source>
</evidence>
<dbReference type="InterPro" id="IPR044609">
    <property type="entry name" value="FKBP2/11"/>
</dbReference>
<dbReference type="STRING" id="743788.S8G2N4"/>
<evidence type="ECO:0000256" key="5">
    <source>
        <dbReference type="PROSITE-ProRule" id="PRU00277"/>
    </source>
</evidence>
<keyword evidence="9" id="KW-1185">Reference proteome</keyword>
<dbReference type="InParanoid" id="S8G2N4"/>
<proteinExistence type="predicted"/>
<dbReference type="FunFam" id="3.10.50.40:FF:000006">
    <property type="entry name" value="Peptidyl-prolyl cis-trans isomerase"/>
    <property type="match status" value="1"/>
</dbReference>
<dbReference type="SUPFAM" id="SSF54534">
    <property type="entry name" value="FKBP-like"/>
    <property type="match status" value="1"/>
</dbReference>
<dbReference type="OrthoDB" id="1902587at2759"/>
<dbReference type="GO" id="GO:0005783">
    <property type="term" value="C:endoplasmic reticulum"/>
    <property type="evidence" value="ECO:0007669"/>
    <property type="project" value="TreeGrafter"/>
</dbReference>
<name>S8G2N4_FOMSC</name>
<dbReference type="Proteomes" id="UP000015241">
    <property type="component" value="Unassembled WGS sequence"/>
</dbReference>
<gene>
    <name evidence="8" type="ORF">FOMPIDRAFT_1027828</name>
</gene>
<evidence type="ECO:0000256" key="3">
    <source>
        <dbReference type="ARBA" id="ARBA00023110"/>
    </source>
</evidence>
<evidence type="ECO:0000256" key="6">
    <source>
        <dbReference type="SAM" id="SignalP"/>
    </source>
</evidence>
<dbReference type="PANTHER" id="PTHR45779">
    <property type="entry name" value="PEPTIDYLPROLYL ISOMERASE"/>
    <property type="match status" value="1"/>
</dbReference>
<dbReference type="EC" id="5.2.1.8" evidence="2 5"/>
<evidence type="ECO:0000256" key="1">
    <source>
        <dbReference type="ARBA" id="ARBA00000971"/>
    </source>
</evidence>
<sequence>MRFTVFSLLFVALFGMLVSADAPEPPRELEIQTVYLPPDCPRKSTNGDVLKVHYTGKLFSNGNKFDSSYDRNTPFSVTLGRGQVIRGWEQGLQGMCEGEKRTLIIPSHLAYGNRAMGSKIPANSALEFDVELLELDARGKRDEL</sequence>